<dbReference type="SUPFAM" id="SSF69189">
    <property type="entry name" value="Penicillin-binding protein associated domain"/>
    <property type="match status" value="1"/>
</dbReference>
<comment type="caution">
    <text evidence="16">The sequence shown here is derived from an EMBL/GenBank/DDBJ whole genome shotgun (WGS) entry which is preliminary data.</text>
</comment>
<evidence type="ECO:0000256" key="14">
    <source>
        <dbReference type="SAM" id="SignalP"/>
    </source>
</evidence>
<dbReference type="InterPro" id="IPR012907">
    <property type="entry name" value="Peptidase_S11_C"/>
</dbReference>
<dbReference type="SUPFAM" id="SSF56601">
    <property type="entry name" value="beta-lactamase/transpeptidase-like"/>
    <property type="match status" value="1"/>
</dbReference>
<evidence type="ECO:0000256" key="11">
    <source>
        <dbReference type="ARBA" id="ARBA00023316"/>
    </source>
</evidence>
<keyword evidence="10" id="KW-0573">Peptidoglycan synthesis</keyword>
<evidence type="ECO:0000256" key="13">
    <source>
        <dbReference type="RuleBase" id="RU004016"/>
    </source>
</evidence>
<evidence type="ECO:0000256" key="10">
    <source>
        <dbReference type="ARBA" id="ARBA00022984"/>
    </source>
</evidence>
<sequence length="391" mass="42422">MPRLRIFIAILAVLGFVAAPASAVMSTSAEHAILMDGATGQVLWAKDGFSPMPPASMSKLMTVEILFSRIKDGRVKLTDRFPVSERAWRERSGSTMFVKVGDTVAVEDLIRGIITQSGNDACIVVAEALGGTVEGFVDIMNKRAKELGLGASHFVNPDGLDVPPGQRMSAYDLAKLARQLIYSYPNLYHFFSDRQFTFNGITQHNRNLVLDRFPGTDGLKTGHLEESGYGITVSAVQGGQRLILVINGLRYPDLTGKAADWFAERRRADEAARVLGMGFREFRSYQLFKANEIAGTVPVWGGSQKTVPVTTGKPLAVTLQVDSRQKMVVAIKATAPVNAPIKKGQQVGTLTVTAPDFPTLNVPLYAAEDVGRQNIFARMFTGIKALFGGAK</sequence>
<dbReference type="InterPro" id="IPR018044">
    <property type="entry name" value="Peptidase_S11"/>
</dbReference>
<protein>
    <recommendedName>
        <fullName evidence="4">serine-type D-Ala-D-Ala carboxypeptidase</fullName>
        <ecNumber evidence="4">3.4.16.4</ecNumber>
    </recommendedName>
</protein>
<evidence type="ECO:0000313" key="17">
    <source>
        <dbReference type="Proteomes" id="UP001499951"/>
    </source>
</evidence>
<evidence type="ECO:0000256" key="9">
    <source>
        <dbReference type="ARBA" id="ARBA00022960"/>
    </source>
</evidence>
<evidence type="ECO:0000256" key="7">
    <source>
        <dbReference type="ARBA" id="ARBA00022729"/>
    </source>
</evidence>
<comment type="similarity">
    <text evidence="3 13">Belongs to the peptidase S11 family.</text>
</comment>
<gene>
    <name evidence="16" type="ORF">GCM10008942_30000</name>
</gene>
<dbReference type="EMBL" id="BAAADD010000008">
    <property type="protein sequence ID" value="GAA0579107.1"/>
    <property type="molecule type" value="Genomic_DNA"/>
</dbReference>
<evidence type="ECO:0000256" key="6">
    <source>
        <dbReference type="ARBA" id="ARBA00022670"/>
    </source>
</evidence>
<dbReference type="InterPro" id="IPR001967">
    <property type="entry name" value="Peptidase_S11_N"/>
</dbReference>
<comment type="function">
    <text evidence="1">Removes C-terminal D-alanyl residues from sugar-peptide cell wall precursors.</text>
</comment>
<keyword evidence="9" id="KW-0133">Cell shape</keyword>
<dbReference type="InterPro" id="IPR012338">
    <property type="entry name" value="Beta-lactam/transpept-like"/>
</dbReference>
<keyword evidence="5 16" id="KW-0121">Carboxypeptidase</keyword>
<dbReference type="Gene3D" id="2.60.410.10">
    <property type="entry name" value="D-Ala-D-Ala carboxypeptidase, C-terminal domain"/>
    <property type="match status" value="1"/>
</dbReference>
<dbReference type="PRINTS" id="PR00725">
    <property type="entry name" value="DADACBPTASE1"/>
</dbReference>
<comment type="catalytic activity">
    <reaction evidence="12">
        <text>Preferential cleavage: (Ac)2-L-Lys-D-Ala-|-D-Ala. Also transpeptidation of peptidyl-alanyl moieties that are N-acyl substituents of D-alanine.</text>
        <dbReference type="EC" id="3.4.16.4"/>
    </reaction>
</comment>
<keyword evidence="11" id="KW-0961">Cell wall biogenesis/degradation</keyword>
<dbReference type="RefSeq" id="WP_166936869.1">
    <property type="nucleotide sequence ID" value="NZ_BAAADD010000008.1"/>
</dbReference>
<feature type="domain" description="Peptidase S11 D-Ala-D-Ala carboxypeptidase A C-terminal" evidence="15">
    <location>
        <begin position="282"/>
        <end position="372"/>
    </location>
</feature>
<name>A0ABN1F0F0_9PROT</name>
<evidence type="ECO:0000256" key="8">
    <source>
        <dbReference type="ARBA" id="ARBA00022801"/>
    </source>
</evidence>
<dbReference type="PANTHER" id="PTHR21581">
    <property type="entry name" value="D-ALANYL-D-ALANINE CARBOXYPEPTIDASE"/>
    <property type="match status" value="1"/>
</dbReference>
<evidence type="ECO:0000259" key="15">
    <source>
        <dbReference type="SMART" id="SM00936"/>
    </source>
</evidence>
<evidence type="ECO:0000256" key="2">
    <source>
        <dbReference type="ARBA" id="ARBA00004752"/>
    </source>
</evidence>
<accession>A0ABN1F0F0</accession>
<keyword evidence="7 14" id="KW-0732">Signal</keyword>
<keyword evidence="8" id="KW-0378">Hydrolase</keyword>
<reference evidence="16 17" key="1">
    <citation type="journal article" date="2019" name="Int. J. Syst. Evol. Microbiol.">
        <title>The Global Catalogue of Microorganisms (GCM) 10K type strain sequencing project: providing services to taxonomists for standard genome sequencing and annotation.</title>
        <authorList>
            <consortium name="The Broad Institute Genomics Platform"/>
            <consortium name="The Broad Institute Genome Sequencing Center for Infectious Disease"/>
            <person name="Wu L."/>
            <person name="Ma J."/>
        </authorList>
    </citation>
    <scope>NUCLEOTIDE SEQUENCE [LARGE SCALE GENOMIC DNA]</scope>
    <source>
        <strain evidence="16 17">JCM 15089</strain>
    </source>
</reference>
<comment type="pathway">
    <text evidence="2">Cell wall biogenesis; peptidoglycan biosynthesis.</text>
</comment>
<dbReference type="Pfam" id="PF07943">
    <property type="entry name" value="PBP5_C"/>
    <property type="match status" value="1"/>
</dbReference>
<keyword evidence="6" id="KW-0645">Protease</keyword>
<dbReference type="InterPro" id="IPR015956">
    <property type="entry name" value="Peniciliin-bd_prot_C_sf"/>
</dbReference>
<dbReference type="Pfam" id="PF00768">
    <property type="entry name" value="Peptidase_S11"/>
    <property type="match status" value="1"/>
</dbReference>
<evidence type="ECO:0000256" key="12">
    <source>
        <dbReference type="ARBA" id="ARBA00034000"/>
    </source>
</evidence>
<evidence type="ECO:0000256" key="4">
    <source>
        <dbReference type="ARBA" id="ARBA00012448"/>
    </source>
</evidence>
<dbReference type="InterPro" id="IPR037167">
    <property type="entry name" value="Peptidase_S11_C_sf"/>
</dbReference>
<dbReference type="SMART" id="SM00936">
    <property type="entry name" value="PBP5_C"/>
    <property type="match status" value="1"/>
</dbReference>
<dbReference type="GO" id="GO:0004180">
    <property type="term" value="F:carboxypeptidase activity"/>
    <property type="evidence" value="ECO:0007669"/>
    <property type="project" value="UniProtKB-KW"/>
</dbReference>
<evidence type="ECO:0000313" key="16">
    <source>
        <dbReference type="EMBL" id="GAA0579107.1"/>
    </source>
</evidence>
<proteinExistence type="inferred from homology"/>
<evidence type="ECO:0000256" key="3">
    <source>
        <dbReference type="ARBA" id="ARBA00007164"/>
    </source>
</evidence>
<organism evidence="16 17">
    <name type="scientific">Rhizomicrobium electricum</name>
    <dbReference type="NCBI Taxonomy" id="480070"/>
    <lineage>
        <taxon>Bacteria</taxon>
        <taxon>Pseudomonadati</taxon>
        <taxon>Pseudomonadota</taxon>
        <taxon>Alphaproteobacteria</taxon>
        <taxon>Micropepsales</taxon>
        <taxon>Micropepsaceae</taxon>
        <taxon>Rhizomicrobium</taxon>
    </lineage>
</organism>
<dbReference type="Gene3D" id="3.40.710.10">
    <property type="entry name" value="DD-peptidase/beta-lactamase superfamily"/>
    <property type="match status" value="1"/>
</dbReference>
<dbReference type="EC" id="3.4.16.4" evidence="4"/>
<dbReference type="PANTHER" id="PTHR21581:SF6">
    <property type="entry name" value="TRAFFICKING PROTEIN PARTICLE COMPLEX SUBUNIT 12"/>
    <property type="match status" value="1"/>
</dbReference>
<evidence type="ECO:0000256" key="1">
    <source>
        <dbReference type="ARBA" id="ARBA00003217"/>
    </source>
</evidence>
<dbReference type="Proteomes" id="UP001499951">
    <property type="component" value="Unassembled WGS sequence"/>
</dbReference>
<feature type="signal peptide" evidence="14">
    <location>
        <begin position="1"/>
        <end position="23"/>
    </location>
</feature>
<evidence type="ECO:0000256" key="5">
    <source>
        <dbReference type="ARBA" id="ARBA00022645"/>
    </source>
</evidence>
<feature type="chain" id="PRO_5047198802" description="serine-type D-Ala-D-Ala carboxypeptidase" evidence="14">
    <location>
        <begin position="24"/>
        <end position="391"/>
    </location>
</feature>
<keyword evidence="17" id="KW-1185">Reference proteome</keyword>